<comment type="caution">
    <text evidence="3">The sequence shown here is derived from an EMBL/GenBank/DDBJ whole genome shotgun (WGS) entry which is preliminary data.</text>
</comment>
<dbReference type="InterPro" id="IPR000253">
    <property type="entry name" value="FHA_dom"/>
</dbReference>
<dbReference type="Gene3D" id="2.60.200.20">
    <property type="match status" value="1"/>
</dbReference>
<accession>A0A5M3XQ72</accession>
<dbReference type="PROSITE" id="PS50006">
    <property type="entry name" value="FHA_DOMAIN"/>
    <property type="match status" value="1"/>
</dbReference>
<dbReference type="EMBL" id="BLAF01000035">
    <property type="protein sequence ID" value="GES22906.1"/>
    <property type="molecule type" value="Genomic_DNA"/>
</dbReference>
<keyword evidence="4" id="KW-1185">Reference proteome</keyword>
<dbReference type="InterPro" id="IPR008984">
    <property type="entry name" value="SMAD_FHA_dom_sf"/>
</dbReference>
<evidence type="ECO:0000313" key="4">
    <source>
        <dbReference type="Proteomes" id="UP000377595"/>
    </source>
</evidence>
<dbReference type="RefSeq" id="WP_155347842.1">
    <property type="nucleotide sequence ID" value="NZ_BAAAHM010000038.1"/>
</dbReference>
<evidence type="ECO:0000313" key="3">
    <source>
        <dbReference type="EMBL" id="GES22906.1"/>
    </source>
</evidence>
<dbReference type="SUPFAM" id="SSF49879">
    <property type="entry name" value="SMAD/FHA domain"/>
    <property type="match status" value="1"/>
</dbReference>
<gene>
    <name evidence="3" type="ORF">Aple_058050</name>
</gene>
<protein>
    <recommendedName>
        <fullName evidence="2">FHA domain-containing protein</fullName>
    </recommendedName>
</protein>
<evidence type="ECO:0000256" key="1">
    <source>
        <dbReference type="ARBA" id="ARBA00022553"/>
    </source>
</evidence>
<reference evidence="3 4" key="1">
    <citation type="submission" date="2019-10" db="EMBL/GenBank/DDBJ databases">
        <title>Whole genome shotgun sequence of Acrocarpospora pleiomorpha NBRC 16267.</title>
        <authorList>
            <person name="Ichikawa N."/>
            <person name="Kimura A."/>
            <person name="Kitahashi Y."/>
            <person name="Komaki H."/>
            <person name="Oguchi A."/>
        </authorList>
    </citation>
    <scope>NUCLEOTIDE SEQUENCE [LARGE SCALE GENOMIC DNA]</scope>
    <source>
        <strain evidence="3 4">NBRC 16267</strain>
    </source>
</reference>
<dbReference type="CDD" id="cd00060">
    <property type="entry name" value="FHA"/>
    <property type="match status" value="1"/>
</dbReference>
<dbReference type="Pfam" id="PF00498">
    <property type="entry name" value="FHA"/>
    <property type="match status" value="1"/>
</dbReference>
<dbReference type="Pfam" id="PF12773">
    <property type="entry name" value="DZR"/>
    <property type="match status" value="1"/>
</dbReference>
<feature type="domain" description="FHA" evidence="2">
    <location>
        <begin position="97"/>
        <end position="151"/>
    </location>
</feature>
<sequence>MADLICPFCGNLGPEGAPLCPACGGPLLTAGTRVGPLPAARDGCPECGAEIPDPGNLVCVECLKPLNRPAGTRRDAPRTLQLEFPGGWVTVPPGGSAVLGRDPAISDYARVFQRFENVSRLHATLRVDHGGSAWVRDEGSTNGTFVNGVAAVSGEAISLHDGDLLRLAADVEARVRLGEDTDG</sequence>
<proteinExistence type="predicted"/>
<evidence type="ECO:0000259" key="2">
    <source>
        <dbReference type="PROSITE" id="PS50006"/>
    </source>
</evidence>
<name>A0A5M3XQ72_9ACTN</name>
<dbReference type="OrthoDB" id="3078176at2"/>
<organism evidence="3 4">
    <name type="scientific">Acrocarpospora pleiomorpha</name>
    <dbReference type="NCBI Taxonomy" id="90975"/>
    <lineage>
        <taxon>Bacteria</taxon>
        <taxon>Bacillati</taxon>
        <taxon>Actinomycetota</taxon>
        <taxon>Actinomycetes</taxon>
        <taxon>Streptosporangiales</taxon>
        <taxon>Streptosporangiaceae</taxon>
        <taxon>Acrocarpospora</taxon>
    </lineage>
</organism>
<dbReference type="Proteomes" id="UP000377595">
    <property type="component" value="Unassembled WGS sequence"/>
</dbReference>
<dbReference type="AlphaFoldDB" id="A0A5M3XQ72"/>
<dbReference type="InterPro" id="IPR025874">
    <property type="entry name" value="DZR"/>
</dbReference>
<dbReference type="SMART" id="SM00240">
    <property type="entry name" value="FHA"/>
    <property type="match status" value="1"/>
</dbReference>
<keyword evidence="1" id="KW-0597">Phosphoprotein</keyword>